<dbReference type="Gene3D" id="1.25.40.10">
    <property type="entry name" value="Tetratricopeptide repeat domain"/>
    <property type="match status" value="2"/>
</dbReference>
<dbReference type="Proteomes" id="UP001190640">
    <property type="component" value="Chromosome 8"/>
</dbReference>
<name>A0AA97JST0_EUBMA</name>
<gene>
    <name evidence="2" type="primary">TTC23L</name>
</gene>
<dbReference type="InterPro" id="IPR011990">
    <property type="entry name" value="TPR-like_helical_dom_sf"/>
</dbReference>
<dbReference type="RefSeq" id="XP_054842856.1">
    <property type="nucleotide sequence ID" value="XM_054986881.1"/>
</dbReference>
<sequence length="431" mass="48640">MDDMNNRCGQQEMRTEIFGTPAIKLTQALKRAEKFTKGKKMRQAHRERIRCVALTRIIYGKGHWRLAQALANLAHSYLMLLGFPVQAVQHANSAKGTILIGGRPPQVPAEEMKQILSTLLTIYYTLGVAHWMQKNGKESLFNLEKAECVMKELQQTELEETTEQKISEEDLAAALGRACLLQNKPLMATRHFEKAISAVISARGEMAPELIDLYQETAHIEQVKKNHKKSIEYLLQNATLRAHCVVLTVHTKFSPQAASAALLLGKAYAASGEQKDAEMAEMYFNESLLACKAALGSGHSQTINALEEFSKWLVHMGKREQAYDLLQESFMSQPDLCSDFSEKAAERFYIMGGICLAEQKVKEGYQWLSKALDASNQGFCFQIREEVGRAFLDHTHKSHVIRGCTMERNGSRIQIEFKKLDESDFISSYRN</sequence>
<proteinExistence type="predicted"/>
<accession>A0AA97JST0</accession>
<dbReference type="GeneID" id="129334646"/>
<evidence type="ECO:0000313" key="1">
    <source>
        <dbReference type="Proteomes" id="UP001190640"/>
    </source>
</evidence>
<dbReference type="PANTHER" id="PTHR14485">
    <property type="entry name" value="TETRATRICOPEPTIDE REPEAT PROTEIN 23"/>
    <property type="match status" value="1"/>
</dbReference>
<dbReference type="SUPFAM" id="SSF48452">
    <property type="entry name" value="TPR-like"/>
    <property type="match status" value="2"/>
</dbReference>
<dbReference type="KEGG" id="emc:129334646"/>
<dbReference type="CTD" id="153657"/>
<keyword evidence="1" id="KW-1185">Reference proteome</keyword>
<organism evidence="1 2">
    <name type="scientific">Eublepharis macularius</name>
    <name type="common">Leopard gecko</name>
    <name type="synonym">Cyrtodactylus macularius</name>
    <dbReference type="NCBI Taxonomy" id="481883"/>
    <lineage>
        <taxon>Eukaryota</taxon>
        <taxon>Metazoa</taxon>
        <taxon>Chordata</taxon>
        <taxon>Craniata</taxon>
        <taxon>Vertebrata</taxon>
        <taxon>Euteleostomi</taxon>
        <taxon>Lepidosauria</taxon>
        <taxon>Squamata</taxon>
        <taxon>Bifurcata</taxon>
        <taxon>Gekkota</taxon>
        <taxon>Eublepharidae</taxon>
        <taxon>Eublepharinae</taxon>
        <taxon>Eublepharis</taxon>
    </lineage>
</organism>
<dbReference type="AlphaFoldDB" id="A0AA97JST0"/>
<reference evidence="2" key="1">
    <citation type="submission" date="2025-08" db="UniProtKB">
        <authorList>
            <consortium name="RefSeq"/>
        </authorList>
    </citation>
    <scope>IDENTIFICATION</scope>
    <source>
        <tissue evidence="2">Blood</tissue>
    </source>
</reference>
<dbReference type="PANTHER" id="PTHR14485:SF4">
    <property type="entry name" value="TETRATRICOPEPTIDE REPEAT PROTEIN 23-LIKE"/>
    <property type="match status" value="1"/>
</dbReference>
<protein>
    <submittedName>
        <fullName evidence="2">Tetratricopeptide repeat protein 23-like isoform X1</fullName>
    </submittedName>
</protein>
<dbReference type="InterPro" id="IPR042621">
    <property type="entry name" value="TTC23/TTC23L"/>
</dbReference>
<evidence type="ECO:0000313" key="2">
    <source>
        <dbReference type="RefSeq" id="XP_054842856.1"/>
    </source>
</evidence>